<dbReference type="Pfam" id="PF01381">
    <property type="entry name" value="HTH_3"/>
    <property type="match status" value="1"/>
</dbReference>
<name>A0A7G5MY84_9FIRM</name>
<dbReference type="AlphaFoldDB" id="A0A7G5MY84"/>
<dbReference type="GO" id="GO:0003677">
    <property type="term" value="F:DNA binding"/>
    <property type="evidence" value="ECO:0007669"/>
    <property type="project" value="UniProtKB-KW"/>
</dbReference>
<evidence type="ECO:0000256" key="1">
    <source>
        <dbReference type="ARBA" id="ARBA00023125"/>
    </source>
</evidence>
<dbReference type="PROSITE" id="PS50943">
    <property type="entry name" value="HTH_CROC1"/>
    <property type="match status" value="1"/>
</dbReference>
<dbReference type="SUPFAM" id="SSF47413">
    <property type="entry name" value="lambda repressor-like DNA-binding domains"/>
    <property type="match status" value="1"/>
</dbReference>
<evidence type="ECO:0000313" key="3">
    <source>
        <dbReference type="EMBL" id="QMW79577.1"/>
    </source>
</evidence>
<dbReference type="InterPro" id="IPR001387">
    <property type="entry name" value="Cro/C1-type_HTH"/>
</dbReference>
<feature type="domain" description="HTH cro/C1-type" evidence="2">
    <location>
        <begin position="5"/>
        <end position="59"/>
    </location>
</feature>
<gene>
    <name evidence="3" type="ORF">E5259_19325</name>
</gene>
<dbReference type="SMART" id="SM00530">
    <property type="entry name" value="HTH_XRE"/>
    <property type="match status" value="1"/>
</dbReference>
<dbReference type="InterPro" id="IPR010982">
    <property type="entry name" value="Lambda_DNA-bd_dom_sf"/>
</dbReference>
<dbReference type="EMBL" id="CP039126">
    <property type="protein sequence ID" value="QMW79577.1"/>
    <property type="molecule type" value="Genomic_DNA"/>
</dbReference>
<dbReference type="GeneID" id="75055068"/>
<dbReference type="RefSeq" id="WP_018597659.1">
    <property type="nucleotide sequence ID" value="NZ_CABLBP010000059.1"/>
</dbReference>
<dbReference type="Gene3D" id="1.10.260.40">
    <property type="entry name" value="lambda repressor-like DNA-binding domains"/>
    <property type="match status" value="1"/>
</dbReference>
<accession>A0A7G5MY84</accession>
<proteinExistence type="predicted"/>
<dbReference type="PANTHER" id="PTHR46558">
    <property type="entry name" value="TRACRIPTIONAL REGULATORY PROTEIN-RELATED-RELATED"/>
    <property type="match status" value="1"/>
</dbReference>
<dbReference type="Proteomes" id="UP000515789">
    <property type="component" value="Chromosome"/>
</dbReference>
<dbReference type="CDD" id="cd00093">
    <property type="entry name" value="HTH_XRE"/>
    <property type="match status" value="1"/>
</dbReference>
<evidence type="ECO:0000259" key="2">
    <source>
        <dbReference type="PROSITE" id="PS50943"/>
    </source>
</evidence>
<protein>
    <submittedName>
        <fullName evidence="3">XRE family transcriptional regulator</fullName>
    </submittedName>
</protein>
<organism evidence="3 4">
    <name type="scientific">Blautia producta</name>
    <dbReference type="NCBI Taxonomy" id="33035"/>
    <lineage>
        <taxon>Bacteria</taxon>
        <taxon>Bacillati</taxon>
        <taxon>Bacillota</taxon>
        <taxon>Clostridia</taxon>
        <taxon>Lachnospirales</taxon>
        <taxon>Lachnospiraceae</taxon>
        <taxon>Blautia</taxon>
    </lineage>
</organism>
<reference evidence="3 4" key="1">
    <citation type="submission" date="2019-04" db="EMBL/GenBank/DDBJ databases">
        <authorList>
            <person name="Schori C."/>
            <person name="Ahrens C."/>
        </authorList>
    </citation>
    <scope>NUCLEOTIDE SEQUENCE [LARGE SCALE GENOMIC DNA]</scope>
    <source>
        <strain evidence="3 4">DSM 2950</strain>
    </source>
</reference>
<sequence length="123" mass="14592">MKERIRQLRKQLKFNQTEFGEKVGVKGNTIGNYELGLRNPSEAVIFSICREFNVNEEWLRTGKGEMFIHRTRTEKITDFAADILKEEEESFRRRLVEALADLEIEEWELLEKIAEKAMKKRKS</sequence>
<dbReference type="PANTHER" id="PTHR46558:SF4">
    <property type="entry name" value="DNA-BIDING PHAGE PROTEIN"/>
    <property type="match status" value="1"/>
</dbReference>
<keyword evidence="1" id="KW-0238">DNA-binding</keyword>
<evidence type="ECO:0000313" key="4">
    <source>
        <dbReference type="Proteomes" id="UP000515789"/>
    </source>
</evidence>